<feature type="signal peptide" evidence="1">
    <location>
        <begin position="1"/>
        <end position="27"/>
    </location>
</feature>
<accession>A0A6G7YPR1</accession>
<dbReference type="SUPFAM" id="SSF49354">
    <property type="entry name" value="PapD-like"/>
    <property type="match status" value="1"/>
</dbReference>
<dbReference type="RefSeq" id="WP_166411109.1">
    <property type="nucleotide sequence ID" value="NZ_CP049869.1"/>
</dbReference>
<keyword evidence="1" id="KW-0732">Signal</keyword>
<organism evidence="2 3">
    <name type="scientific">Sphingomonas piscis</name>
    <dbReference type="NCBI Taxonomy" id="2714943"/>
    <lineage>
        <taxon>Bacteria</taxon>
        <taxon>Pseudomonadati</taxon>
        <taxon>Pseudomonadota</taxon>
        <taxon>Alphaproteobacteria</taxon>
        <taxon>Sphingomonadales</taxon>
        <taxon>Sphingomonadaceae</taxon>
        <taxon>Sphingomonas</taxon>
    </lineage>
</organism>
<gene>
    <name evidence="2" type="ORF">G7077_07220</name>
</gene>
<sequence>MQSLPKLFVRTLALAGTAMAASVPAKAGVGDLLVAPTRIVLDGRTGSEIILNNIGDGPATYRISVELRRMNADGRLEEVTTPSAADKMAQEMIIYSPRRVTLAPNQPQSIRIAARAPQGLADGEYRVHLLFRAIPDAKPVAAAAPADTPKGLSFAITPIYGVTIPVIVRLGQLQVKAGIANVHLAQQDGKKAVGLDLIRSGQRSTFGEVRVLKPGVKDPIAIQRSVAVYTDVGSRKLVIPVSEEFKGDLRGPVTVQYVETMLEGNRTIAETQAVLQ</sequence>
<name>A0A6G7YPR1_9SPHN</name>
<dbReference type="InterPro" id="IPR008962">
    <property type="entry name" value="PapD-like_sf"/>
</dbReference>
<dbReference type="InterPro" id="IPR013783">
    <property type="entry name" value="Ig-like_fold"/>
</dbReference>
<keyword evidence="3" id="KW-1185">Reference proteome</keyword>
<dbReference type="Gene3D" id="2.60.40.10">
    <property type="entry name" value="Immunoglobulins"/>
    <property type="match status" value="1"/>
</dbReference>
<dbReference type="EMBL" id="CP049869">
    <property type="protein sequence ID" value="QIK78716.1"/>
    <property type="molecule type" value="Genomic_DNA"/>
</dbReference>
<evidence type="ECO:0000256" key="1">
    <source>
        <dbReference type="SAM" id="SignalP"/>
    </source>
</evidence>
<dbReference type="Proteomes" id="UP000503222">
    <property type="component" value="Chromosome"/>
</dbReference>
<dbReference type="KEGG" id="spii:G7077_07220"/>
<proteinExistence type="predicted"/>
<dbReference type="AlphaFoldDB" id="A0A6G7YPR1"/>
<protein>
    <submittedName>
        <fullName evidence="2">Molecular chaperone</fullName>
    </submittedName>
</protein>
<reference evidence="2 3" key="1">
    <citation type="submission" date="2020-03" db="EMBL/GenBank/DDBJ databases">
        <title>Sphingomonas sp. nov., isolated from fish.</title>
        <authorList>
            <person name="Hyun D.-W."/>
            <person name="Bae J.-W."/>
        </authorList>
    </citation>
    <scope>NUCLEOTIDE SEQUENCE [LARGE SCALE GENOMIC DNA]</scope>
    <source>
        <strain evidence="2 3">HDW15B</strain>
    </source>
</reference>
<feature type="chain" id="PRO_5026120166" evidence="1">
    <location>
        <begin position="28"/>
        <end position="276"/>
    </location>
</feature>
<evidence type="ECO:0000313" key="3">
    <source>
        <dbReference type="Proteomes" id="UP000503222"/>
    </source>
</evidence>
<evidence type="ECO:0000313" key="2">
    <source>
        <dbReference type="EMBL" id="QIK78716.1"/>
    </source>
</evidence>